<dbReference type="GO" id="GO:0016020">
    <property type="term" value="C:membrane"/>
    <property type="evidence" value="ECO:0007669"/>
    <property type="project" value="TreeGrafter"/>
</dbReference>
<sequence>MSDIYLNSYDLDSELKNQISTVALYDDHAYFGTKQGSIFVYEYSELKVKNPCVFIKSIALSSKSAVKRIFCIPFLDAILVHQDDRAFFCHATTLELVYPSSSLDRVVEICHGGHSIEEKSSYLVVTNSHLRLLSLQKDGTIFLRNELKYPNVQTAAVLGNIVCLVTDQSFELVDILTSESIPLFPIIKCDSEKNELSYKPIIVSQNNEFLLITGSPKDAIGLFVDINGNVTKSTLTFSFYPKDVVATPHYVFALGPSMLQIIDAKSLQPVKNLTFDGEEQSLSLISFTSDIYFCDEKIVKKFLITSRRGNPLEESSSARIEKCCLLKPIILFASKETWGFGTESSYVERLEMSITSGEIEAPLRRMSKRLKSPEKYHIDHEAATLQYTYLEQVAALQYWKQGQYENSLSLLETSKVDPRVIISLYPDVYNGRINYSTFQGIQEFLESFSPVNEAIVSMLSLNDLFRETDDYTQKQMIEITKENAYIMLMRYLKNYKRNVNLPEYFISSKSEIAFVVDHVLLNLYLNMEDTTEGTKGAEELIEAGLTDPDDIQRLLSEKNENYLLAILLTGIHKDSEALQLWKNLVLGEIHDKRSQNELSKMRICLMKAIDISLFWKYATWLCAQDTGEGTKLLLDKTHDGSISGDDVLSNLSTSNDNVLIEYLIKSNSVTHHELLLELCVNKLLNGFVKHEEFRIRLEAFIDNYRRLPCLEKPIFSQYVDSHFGDMTDCDNHLSFYYLYSIGLMEKLDDEELSKFELYLQNDSSKRLSLFPQVQHTLCHKKGKYEEALSVLINNVNDYKGAELYCQKIESVCSACWHTLLEKSVLTGPACSVYIQDLLHRRASYYSILFVTNTIPNDWNLDSVADYLRVLQRKNAQHLHESHVKASLIKTVSRQTESLFLAVNRRNVTLKKPPNHNNV</sequence>
<dbReference type="eggNOG" id="KOG2063">
    <property type="taxonomic scope" value="Eukaryota"/>
</dbReference>
<dbReference type="GO" id="GO:0015031">
    <property type="term" value="P:protein transport"/>
    <property type="evidence" value="ECO:0007669"/>
    <property type="project" value="UniProtKB-KW"/>
</dbReference>
<dbReference type="OMA" id="NAYIMLM"/>
<dbReference type="PANTHER" id="PTHR12894:SF27">
    <property type="entry name" value="TRANSFORMING GROWTH FACTOR-BETA RECEPTOR-ASSOCIATED PROTEIN 1"/>
    <property type="match status" value="1"/>
</dbReference>
<evidence type="ECO:0000256" key="1">
    <source>
        <dbReference type="ARBA" id="ARBA00004496"/>
    </source>
</evidence>
<dbReference type="Proteomes" id="UP000016088">
    <property type="component" value="Unassembled WGS sequence"/>
</dbReference>
<dbReference type="PANTHER" id="PTHR12894">
    <property type="entry name" value="CNH DOMAIN CONTAINING"/>
    <property type="match status" value="1"/>
</dbReference>
<dbReference type="EMBL" id="KE503207">
    <property type="protein sequence ID" value="EPX71878.1"/>
    <property type="molecule type" value="Genomic_DNA"/>
</dbReference>
<dbReference type="HOGENOM" id="CLU_314265_0_0_1"/>
<reference evidence="6 7" key="1">
    <citation type="journal article" date="2011" name="Science">
        <title>Comparative functional genomics of the fission yeasts.</title>
        <authorList>
            <person name="Rhind N."/>
            <person name="Chen Z."/>
            <person name="Yassour M."/>
            <person name="Thompson D.A."/>
            <person name="Haas B.J."/>
            <person name="Habib N."/>
            <person name="Wapinski I."/>
            <person name="Roy S."/>
            <person name="Lin M.F."/>
            <person name="Heiman D.I."/>
            <person name="Young S.K."/>
            <person name="Furuya K."/>
            <person name="Guo Y."/>
            <person name="Pidoux A."/>
            <person name="Chen H.M."/>
            <person name="Robbertse B."/>
            <person name="Goldberg J.M."/>
            <person name="Aoki K."/>
            <person name="Bayne E.H."/>
            <person name="Berlin A.M."/>
            <person name="Desjardins C.A."/>
            <person name="Dobbs E."/>
            <person name="Dukaj L."/>
            <person name="Fan L."/>
            <person name="FitzGerald M.G."/>
            <person name="French C."/>
            <person name="Gujja S."/>
            <person name="Hansen K."/>
            <person name="Keifenheim D."/>
            <person name="Levin J.Z."/>
            <person name="Mosher R.A."/>
            <person name="Mueller C.A."/>
            <person name="Pfiffner J."/>
            <person name="Priest M."/>
            <person name="Russ C."/>
            <person name="Smialowska A."/>
            <person name="Swoboda P."/>
            <person name="Sykes S.M."/>
            <person name="Vaughn M."/>
            <person name="Vengrova S."/>
            <person name="Yoder R."/>
            <person name="Zeng Q."/>
            <person name="Allshire R."/>
            <person name="Baulcombe D."/>
            <person name="Birren B.W."/>
            <person name="Brown W."/>
            <person name="Ekwall K."/>
            <person name="Kellis M."/>
            <person name="Leatherwood J."/>
            <person name="Levin H."/>
            <person name="Margalit H."/>
            <person name="Martienssen R."/>
            <person name="Nieduszynski C.A."/>
            <person name="Spatafora J.W."/>
            <person name="Friedman N."/>
            <person name="Dalgaard J.Z."/>
            <person name="Baumann P."/>
            <person name="Niki H."/>
            <person name="Regev A."/>
            <person name="Nusbaum C."/>
        </authorList>
    </citation>
    <scope>NUCLEOTIDE SEQUENCE [LARGE SCALE GENOMIC DNA]</scope>
    <source>
        <strain evidence="7">yFS286</strain>
    </source>
</reference>
<dbReference type="RefSeq" id="XP_013019178.1">
    <property type="nucleotide sequence ID" value="XM_013163724.1"/>
</dbReference>
<feature type="domain" description="CNH" evidence="5">
    <location>
        <begin position="16"/>
        <end position="292"/>
    </location>
</feature>
<dbReference type="InterPro" id="IPR001180">
    <property type="entry name" value="CNH_dom"/>
</dbReference>
<keyword evidence="7" id="KW-1185">Reference proteome</keyword>
<evidence type="ECO:0000256" key="4">
    <source>
        <dbReference type="ARBA" id="ARBA00022927"/>
    </source>
</evidence>
<evidence type="ECO:0000259" key="5">
    <source>
        <dbReference type="PROSITE" id="PS50219"/>
    </source>
</evidence>
<protein>
    <submittedName>
        <fullName evidence="6">GTPase regulator Vps3</fullName>
    </submittedName>
</protein>
<evidence type="ECO:0000256" key="2">
    <source>
        <dbReference type="ARBA" id="ARBA00022448"/>
    </source>
</evidence>
<dbReference type="OrthoDB" id="5325112at2759"/>
<gene>
    <name evidence="6" type="ORF">SOCG_03814</name>
</gene>
<dbReference type="GO" id="GO:0034058">
    <property type="term" value="P:endosomal vesicle fusion"/>
    <property type="evidence" value="ECO:0007669"/>
    <property type="project" value="TreeGrafter"/>
</dbReference>
<evidence type="ECO:0000256" key="3">
    <source>
        <dbReference type="ARBA" id="ARBA00022490"/>
    </source>
</evidence>
<dbReference type="VEuPathDB" id="FungiDB:SOCG_03814"/>
<organism evidence="6 7">
    <name type="scientific">Schizosaccharomyces octosporus (strain yFS286)</name>
    <name type="common">Fission yeast</name>
    <name type="synonym">Octosporomyces octosporus</name>
    <dbReference type="NCBI Taxonomy" id="483514"/>
    <lineage>
        <taxon>Eukaryota</taxon>
        <taxon>Fungi</taxon>
        <taxon>Dikarya</taxon>
        <taxon>Ascomycota</taxon>
        <taxon>Taphrinomycotina</taxon>
        <taxon>Schizosaccharomycetes</taxon>
        <taxon>Schizosaccharomycetales</taxon>
        <taxon>Schizosaccharomycetaceae</taxon>
        <taxon>Schizosaccharomyces</taxon>
    </lineage>
</organism>
<accession>S9PWM4</accession>
<dbReference type="GO" id="GO:0005737">
    <property type="term" value="C:cytoplasm"/>
    <property type="evidence" value="ECO:0007669"/>
    <property type="project" value="UniProtKB-SubCell"/>
</dbReference>
<proteinExistence type="predicted"/>
<dbReference type="PROSITE" id="PS50219">
    <property type="entry name" value="CNH"/>
    <property type="match status" value="1"/>
</dbReference>
<name>S9PWM4_SCHOY</name>
<comment type="subcellular location">
    <subcellularLocation>
        <location evidence="1">Cytoplasm</location>
    </subcellularLocation>
</comment>
<keyword evidence="2" id="KW-0813">Transport</keyword>
<evidence type="ECO:0000313" key="7">
    <source>
        <dbReference type="Proteomes" id="UP000016088"/>
    </source>
</evidence>
<dbReference type="GeneID" id="25032782"/>
<dbReference type="AlphaFoldDB" id="S9PWM4"/>
<dbReference type="GO" id="GO:0006914">
    <property type="term" value="P:autophagy"/>
    <property type="evidence" value="ECO:0007669"/>
    <property type="project" value="TreeGrafter"/>
</dbReference>
<keyword evidence="3" id="KW-0963">Cytoplasm</keyword>
<evidence type="ECO:0000313" key="6">
    <source>
        <dbReference type="EMBL" id="EPX71878.1"/>
    </source>
</evidence>
<dbReference type="InterPro" id="IPR032914">
    <property type="entry name" value="Vam6/VPS39/TRAP1"/>
</dbReference>
<keyword evidence="4" id="KW-0653">Protein transport</keyword>
<dbReference type="Pfam" id="PF00780">
    <property type="entry name" value="CNH"/>
    <property type="match status" value="1"/>
</dbReference>